<sequence>MSGRITSRPSGML</sequence>
<dbReference type="EMBL" id="GBXM01068891">
    <property type="protein sequence ID" value="JAH39686.1"/>
    <property type="molecule type" value="Transcribed_RNA"/>
</dbReference>
<organism evidence="1">
    <name type="scientific">Anguilla anguilla</name>
    <name type="common">European freshwater eel</name>
    <name type="synonym">Muraena anguilla</name>
    <dbReference type="NCBI Taxonomy" id="7936"/>
    <lineage>
        <taxon>Eukaryota</taxon>
        <taxon>Metazoa</taxon>
        <taxon>Chordata</taxon>
        <taxon>Craniata</taxon>
        <taxon>Vertebrata</taxon>
        <taxon>Euteleostomi</taxon>
        <taxon>Actinopterygii</taxon>
        <taxon>Neopterygii</taxon>
        <taxon>Teleostei</taxon>
        <taxon>Anguilliformes</taxon>
        <taxon>Anguillidae</taxon>
        <taxon>Anguilla</taxon>
    </lineage>
</organism>
<protein>
    <submittedName>
        <fullName evidence="1">Uncharacterized protein</fullName>
    </submittedName>
</protein>
<name>A0A0E9SEF9_ANGAN</name>
<reference evidence="1" key="2">
    <citation type="journal article" date="2015" name="Fish Shellfish Immunol.">
        <title>Early steps in the European eel (Anguilla anguilla)-Vibrio vulnificus interaction in the gills: Role of the RtxA13 toxin.</title>
        <authorList>
            <person name="Callol A."/>
            <person name="Pajuelo D."/>
            <person name="Ebbesson L."/>
            <person name="Teles M."/>
            <person name="MacKenzie S."/>
            <person name="Amaro C."/>
        </authorList>
    </citation>
    <scope>NUCLEOTIDE SEQUENCE</scope>
</reference>
<reference evidence="1" key="1">
    <citation type="submission" date="2014-11" db="EMBL/GenBank/DDBJ databases">
        <authorList>
            <person name="Amaro Gonzalez C."/>
        </authorList>
    </citation>
    <scope>NUCLEOTIDE SEQUENCE</scope>
</reference>
<proteinExistence type="predicted"/>
<evidence type="ECO:0000313" key="1">
    <source>
        <dbReference type="EMBL" id="JAH39686.1"/>
    </source>
</evidence>
<accession>A0A0E9SEF9</accession>